<dbReference type="InterPro" id="IPR036890">
    <property type="entry name" value="HATPase_C_sf"/>
</dbReference>
<dbReference type="InterPro" id="IPR011006">
    <property type="entry name" value="CheY-like_superfamily"/>
</dbReference>
<gene>
    <name evidence="11" type="ORF">PRVXT_000384</name>
</gene>
<dbReference type="InterPro" id="IPR003594">
    <property type="entry name" value="HATPase_dom"/>
</dbReference>
<reference evidence="11" key="2">
    <citation type="submission" date="2024-06" db="EMBL/GenBank/DDBJ databases">
        <authorList>
            <person name="Petrova K.O."/>
            <person name="Toshchakov S.V."/>
            <person name="Boltjanskaja Y.V."/>
            <person name="Kevbrin V."/>
        </authorList>
    </citation>
    <scope>NUCLEOTIDE SEQUENCE</scope>
    <source>
        <strain evidence="11">Z-910T</strain>
    </source>
</reference>
<dbReference type="Pfam" id="PF00072">
    <property type="entry name" value="Response_reg"/>
    <property type="match status" value="1"/>
</dbReference>
<keyword evidence="6" id="KW-0902">Two-component regulatory system</keyword>
<protein>
    <recommendedName>
        <fullName evidence="3">Stage 0 sporulation protein A homolog</fullName>
        <ecNumber evidence="2">2.7.13.3</ecNumber>
    </recommendedName>
</protein>
<dbReference type="AlphaFoldDB" id="A0AAU7VMJ0"/>
<keyword evidence="5" id="KW-0418">Kinase</keyword>
<dbReference type="InterPro" id="IPR003661">
    <property type="entry name" value="HisK_dim/P_dom"/>
</dbReference>
<dbReference type="PRINTS" id="PR00344">
    <property type="entry name" value="BCTRLSENSOR"/>
</dbReference>
<feature type="domain" description="Histidine kinase" evidence="9">
    <location>
        <begin position="172"/>
        <end position="422"/>
    </location>
</feature>
<dbReference type="PROSITE" id="PS50109">
    <property type="entry name" value="HIS_KIN"/>
    <property type="match status" value="1"/>
</dbReference>
<dbReference type="InterPro" id="IPR005467">
    <property type="entry name" value="His_kinase_dom"/>
</dbReference>
<dbReference type="Gene3D" id="3.30.565.10">
    <property type="entry name" value="Histidine kinase-like ATPase, C-terminal domain"/>
    <property type="match status" value="1"/>
</dbReference>
<dbReference type="PANTHER" id="PTHR43065">
    <property type="entry name" value="SENSOR HISTIDINE KINASE"/>
    <property type="match status" value="1"/>
</dbReference>
<dbReference type="PANTHER" id="PTHR43065:SF50">
    <property type="entry name" value="HISTIDINE KINASE"/>
    <property type="match status" value="1"/>
</dbReference>
<reference evidence="11" key="1">
    <citation type="journal article" date="2013" name="Extremophiles">
        <title>Proteinivorax tanatarense gen. nov., sp. nov., an anaerobic, haloalkaliphilic, proteolytic bacterium isolated from a decaying algal bloom, and proposal of Proteinivoraceae fam. nov.</title>
        <authorList>
            <person name="Kevbrin V."/>
            <person name="Boltyanskaya Y."/>
            <person name="Zhilina T."/>
            <person name="Kolganova T."/>
            <person name="Lavrentjeva E."/>
            <person name="Kuznetsov B."/>
        </authorList>
    </citation>
    <scope>NUCLEOTIDE SEQUENCE</scope>
    <source>
        <strain evidence="11">Z-910T</strain>
    </source>
</reference>
<dbReference type="SMART" id="SM00388">
    <property type="entry name" value="HisKA"/>
    <property type="match status" value="1"/>
</dbReference>
<dbReference type="Gene3D" id="3.40.50.2300">
    <property type="match status" value="1"/>
</dbReference>
<keyword evidence="5" id="KW-0808">Transferase</keyword>
<dbReference type="SUPFAM" id="SSF52172">
    <property type="entry name" value="CheY-like"/>
    <property type="match status" value="1"/>
</dbReference>
<dbReference type="SMART" id="SM00448">
    <property type="entry name" value="REC"/>
    <property type="match status" value="1"/>
</dbReference>
<evidence type="ECO:0000313" key="11">
    <source>
        <dbReference type="EMBL" id="XBX75270.1"/>
    </source>
</evidence>
<evidence type="ECO:0000256" key="5">
    <source>
        <dbReference type="ARBA" id="ARBA00022777"/>
    </source>
</evidence>
<dbReference type="SUPFAM" id="SSF55874">
    <property type="entry name" value="ATPase domain of HSP90 chaperone/DNA topoisomerase II/histidine kinase"/>
    <property type="match status" value="1"/>
</dbReference>
<evidence type="ECO:0000256" key="4">
    <source>
        <dbReference type="ARBA" id="ARBA00022553"/>
    </source>
</evidence>
<evidence type="ECO:0000256" key="7">
    <source>
        <dbReference type="ARBA" id="ARBA00024867"/>
    </source>
</evidence>
<dbReference type="GO" id="GO:0000155">
    <property type="term" value="F:phosphorelay sensor kinase activity"/>
    <property type="evidence" value="ECO:0007669"/>
    <property type="project" value="InterPro"/>
</dbReference>
<dbReference type="InterPro" id="IPR036097">
    <property type="entry name" value="HisK_dim/P_sf"/>
</dbReference>
<feature type="domain" description="Response regulatory" evidence="10">
    <location>
        <begin position="2"/>
        <end position="120"/>
    </location>
</feature>
<dbReference type="InterPro" id="IPR001789">
    <property type="entry name" value="Sig_transdc_resp-reg_receiver"/>
</dbReference>
<evidence type="ECO:0000256" key="2">
    <source>
        <dbReference type="ARBA" id="ARBA00012438"/>
    </source>
</evidence>
<accession>A0AAU7VMJ0</accession>
<sequence>MKILVVDDQKLNLMLAKEMLTEHFSEHEVLLCNDSTKVKDMVFEQKIDIILLDIVMPKLSGIDILAELKGYKEKENIQIIMLTAKDDDKTFKTCFELGANDYIIKPIKSVEFQARLKTAIKDRTNTLKEKKLLKDIKRQNQELQKINDKLKETQFYLIQSEKMAAIGELAAGVAHEINNPIGYISSNMETLDAYTKKLREYYFFARQRLEQAQQIDMLEQIKDKDNQLNIEYVLNDLPELLQDSKEGVDRVSEIVSSLRNFARTGREDEKGYTSVDEIIAQVLLIVRNEAKFIAQVEYQGNQDVEIWCNKGQISQVLLNIILNAIFAIKKQERKDLGKINIAVENEKKYVSIKVSDDGPGIEQKIINKIFDPFFTTKDVGEGTGLGLSISYDIIINKHKGKIDVATDINKGTTFIVKLPKGK</sequence>
<proteinExistence type="predicted"/>
<feature type="modified residue" description="4-aspartylphosphate" evidence="8">
    <location>
        <position position="53"/>
    </location>
</feature>
<evidence type="ECO:0000259" key="10">
    <source>
        <dbReference type="PROSITE" id="PS50110"/>
    </source>
</evidence>
<dbReference type="Gene3D" id="1.10.287.130">
    <property type="match status" value="1"/>
</dbReference>
<organism evidence="11">
    <name type="scientific">Proteinivorax tanatarense</name>
    <dbReference type="NCBI Taxonomy" id="1260629"/>
    <lineage>
        <taxon>Bacteria</taxon>
        <taxon>Bacillati</taxon>
        <taxon>Bacillota</taxon>
        <taxon>Clostridia</taxon>
        <taxon>Eubacteriales</taxon>
        <taxon>Proteinivoracaceae</taxon>
        <taxon>Proteinivorax</taxon>
    </lineage>
</organism>
<evidence type="ECO:0000256" key="1">
    <source>
        <dbReference type="ARBA" id="ARBA00000085"/>
    </source>
</evidence>
<comment type="function">
    <text evidence="7">May play the central regulatory role in sporulation. It may be an element of the effector pathway responsible for the activation of sporulation genes in response to nutritional stress. Spo0A may act in concert with spo0H (a sigma factor) to control the expression of some genes that are critical to the sporulation process.</text>
</comment>
<evidence type="ECO:0000259" key="9">
    <source>
        <dbReference type="PROSITE" id="PS50109"/>
    </source>
</evidence>
<dbReference type="EMBL" id="CP158367">
    <property type="protein sequence ID" value="XBX75270.1"/>
    <property type="molecule type" value="Genomic_DNA"/>
</dbReference>
<evidence type="ECO:0000256" key="6">
    <source>
        <dbReference type="ARBA" id="ARBA00023012"/>
    </source>
</evidence>
<evidence type="ECO:0000256" key="3">
    <source>
        <dbReference type="ARBA" id="ARBA00018672"/>
    </source>
</evidence>
<comment type="catalytic activity">
    <reaction evidence="1">
        <text>ATP + protein L-histidine = ADP + protein N-phospho-L-histidine.</text>
        <dbReference type="EC" id="2.7.13.3"/>
    </reaction>
</comment>
<dbReference type="Pfam" id="PF02518">
    <property type="entry name" value="HATPase_c"/>
    <property type="match status" value="1"/>
</dbReference>
<dbReference type="InterPro" id="IPR004358">
    <property type="entry name" value="Sig_transdc_His_kin-like_C"/>
</dbReference>
<dbReference type="CDD" id="cd00082">
    <property type="entry name" value="HisKA"/>
    <property type="match status" value="1"/>
</dbReference>
<dbReference type="SMART" id="SM00387">
    <property type="entry name" value="HATPase_c"/>
    <property type="match status" value="1"/>
</dbReference>
<keyword evidence="4 8" id="KW-0597">Phosphoprotein</keyword>
<dbReference type="PROSITE" id="PS50110">
    <property type="entry name" value="RESPONSE_REGULATORY"/>
    <property type="match status" value="1"/>
</dbReference>
<name>A0AAU7VMJ0_9FIRM</name>
<dbReference type="RefSeq" id="WP_350344015.1">
    <property type="nucleotide sequence ID" value="NZ_CP158367.1"/>
</dbReference>
<dbReference type="SUPFAM" id="SSF47384">
    <property type="entry name" value="Homodimeric domain of signal transducing histidine kinase"/>
    <property type="match status" value="1"/>
</dbReference>
<evidence type="ECO:0000256" key="8">
    <source>
        <dbReference type="PROSITE-ProRule" id="PRU00169"/>
    </source>
</evidence>
<dbReference type="EC" id="2.7.13.3" evidence="2"/>